<name>A0A382B6W4_9ZZZZ</name>
<dbReference type="NCBIfam" id="TIGR04553">
    <property type="entry name" value="ABC_peri_selen"/>
    <property type="match status" value="1"/>
</dbReference>
<dbReference type="InterPro" id="IPR005770">
    <property type="entry name" value="PhnD"/>
</dbReference>
<keyword evidence="1" id="KW-0732">Signal</keyword>
<evidence type="ECO:0008006" key="3">
    <source>
        <dbReference type="Google" id="ProtNLM"/>
    </source>
</evidence>
<protein>
    <recommendedName>
        <fullName evidence="3">Solute-binding protein family 3/N-terminal domain-containing protein</fullName>
    </recommendedName>
</protein>
<dbReference type="NCBIfam" id="TIGR01098">
    <property type="entry name" value="3A0109s03R"/>
    <property type="match status" value="1"/>
</dbReference>
<dbReference type="GO" id="GO:0043190">
    <property type="term" value="C:ATP-binding cassette (ABC) transporter complex"/>
    <property type="evidence" value="ECO:0007669"/>
    <property type="project" value="InterPro"/>
</dbReference>
<dbReference type="GO" id="GO:0055085">
    <property type="term" value="P:transmembrane transport"/>
    <property type="evidence" value="ECO:0007669"/>
    <property type="project" value="InterPro"/>
</dbReference>
<organism evidence="2">
    <name type="scientific">marine metagenome</name>
    <dbReference type="NCBI Taxonomy" id="408172"/>
    <lineage>
        <taxon>unclassified sequences</taxon>
        <taxon>metagenomes</taxon>
        <taxon>ecological metagenomes</taxon>
    </lineage>
</organism>
<accession>A0A382B6W4</accession>
<dbReference type="AlphaFoldDB" id="A0A382B6W4"/>
<sequence length="285" mass="30998">MILLSTSIFAVACSSSSNAKTLYIAGIPDQDISVLEARFDKLAAYLSNKTGIDVQYLPSVDYAAVVIGFRQGDVHLAWYGGLTGVQARLATQGAQAFAQREEDAAFHSVFIAQNGLDINSLEDLKGHSVTFGSESSTSGNLMPRSFLAKAGINPEEDFSSVNYSGSHDKTWKLVETGSFEAGALNAVVWHKRVANGSVDVSKVVAFYTTPPYFDYHWLVRGDLDLKFGSGTTEKLRLALFELNARNGGIEQEIMDAFDSDQFIPTSNSNYIAIEQVARDLGIIEK</sequence>
<dbReference type="PANTHER" id="PTHR35841">
    <property type="entry name" value="PHOSPHONATES-BINDING PERIPLASMIC PROTEIN"/>
    <property type="match status" value="1"/>
</dbReference>
<dbReference type="InterPro" id="IPR030836">
    <property type="entry name" value="ABC_peri_PhnD-like"/>
</dbReference>
<evidence type="ECO:0000256" key="1">
    <source>
        <dbReference type="ARBA" id="ARBA00022729"/>
    </source>
</evidence>
<gene>
    <name evidence="2" type="ORF">METZ01_LOCUS161876</name>
</gene>
<dbReference type="PANTHER" id="PTHR35841:SF1">
    <property type="entry name" value="PHOSPHONATES-BINDING PERIPLASMIC PROTEIN"/>
    <property type="match status" value="1"/>
</dbReference>
<dbReference type="Gene3D" id="3.40.190.10">
    <property type="entry name" value="Periplasmic binding protein-like II"/>
    <property type="match status" value="2"/>
</dbReference>
<dbReference type="SUPFAM" id="SSF53850">
    <property type="entry name" value="Periplasmic binding protein-like II"/>
    <property type="match status" value="1"/>
</dbReference>
<reference evidence="2" key="1">
    <citation type="submission" date="2018-05" db="EMBL/GenBank/DDBJ databases">
        <authorList>
            <person name="Lanie J.A."/>
            <person name="Ng W.-L."/>
            <person name="Kazmierczak K.M."/>
            <person name="Andrzejewski T.M."/>
            <person name="Davidsen T.M."/>
            <person name="Wayne K.J."/>
            <person name="Tettelin H."/>
            <person name="Glass J.I."/>
            <person name="Rusch D."/>
            <person name="Podicherti R."/>
            <person name="Tsui H.-C.T."/>
            <person name="Winkler M.E."/>
        </authorList>
    </citation>
    <scope>NUCLEOTIDE SEQUENCE</scope>
</reference>
<evidence type="ECO:0000313" key="2">
    <source>
        <dbReference type="EMBL" id="SVB09022.1"/>
    </source>
</evidence>
<dbReference type="EMBL" id="UINC01028289">
    <property type="protein sequence ID" value="SVB09022.1"/>
    <property type="molecule type" value="Genomic_DNA"/>
</dbReference>
<dbReference type="Pfam" id="PF12974">
    <property type="entry name" value="Phosphonate-bd"/>
    <property type="match status" value="1"/>
</dbReference>
<proteinExistence type="predicted"/>